<evidence type="ECO:0000313" key="12">
    <source>
        <dbReference type="EMBL" id="QOG26291.1"/>
    </source>
</evidence>
<dbReference type="Proteomes" id="UP000439965">
    <property type="component" value="Unassembled WGS sequence"/>
</dbReference>
<organism evidence="11 15">
    <name type="scientific">Enterococcus gallinarum</name>
    <dbReference type="NCBI Taxonomy" id="1353"/>
    <lineage>
        <taxon>Bacteria</taxon>
        <taxon>Bacillati</taxon>
        <taxon>Bacillota</taxon>
        <taxon>Bacilli</taxon>
        <taxon>Lactobacillales</taxon>
        <taxon>Enterococcaceae</taxon>
        <taxon>Enterococcus</taxon>
    </lineage>
</organism>
<reference evidence="10 17" key="4">
    <citation type="submission" date="2023-06" db="EMBL/GenBank/DDBJ databases">
        <title>Acute promotion of culturable opportunistic pathogens and persistent increase of antibiotic resistance following antibiotic exposure in mouse gut microbiota.</title>
        <authorList>
            <person name="Li L."/>
            <person name="Wang B."/>
            <person name="Sun Y."/>
            <person name="Wang M."/>
            <person name="Xu H."/>
        </authorList>
    </citation>
    <scope>NUCLEOTIDE SEQUENCE [LARGE SCALE GENOMIC DNA]</scope>
    <source>
        <strain evidence="10 17">CRI2_2</strain>
    </source>
</reference>
<dbReference type="Pfam" id="PF20791">
    <property type="entry name" value="Acyl-ACP_TE_C"/>
    <property type="match status" value="1"/>
</dbReference>
<evidence type="ECO:0000313" key="15">
    <source>
        <dbReference type="Proteomes" id="UP000439965"/>
    </source>
</evidence>
<dbReference type="EMBL" id="UFYW01000001">
    <property type="protein sequence ID" value="STD84330.1"/>
    <property type="molecule type" value="Genomic_DNA"/>
</dbReference>
<reference evidence="13 14" key="1">
    <citation type="submission" date="2018-06" db="EMBL/GenBank/DDBJ databases">
        <authorList>
            <consortium name="Pathogen Informatics"/>
            <person name="Doyle S."/>
        </authorList>
    </citation>
    <scope>NUCLEOTIDE SEQUENCE [LARGE SCALE GENOMIC DNA]</scope>
    <source>
        <strain evidence="13 14">NCTC12360</strain>
    </source>
</reference>
<dbReference type="EMBL" id="WVTI01000012">
    <property type="protein sequence ID" value="MXS26928.1"/>
    <property type="molecule type" value="Genomic_DNA"/>
</dbReference>
<accession>A0A1L8TUV5</accession>
<dbReference type="AlphaFoldDB" id="A0A1L8TUV5"/>
<evidence type="ECO:0000313" key="14">
    <source>
        <dbReference type="Proteomes" id="UP000254807"/>
    </source>
</evidence>
<evidence type="ECO:0000313" key="16">
    <source>
        <dbReference type="Proteomes" id="UP000516696"/>
    </source>
</evidence>
<evidence type="ECO:0000256" key="7">
    <source>
        <dbReference type="ARBA" id="ARBA00023160"/>
    </source>
</evidence>
<dbReference type="Proteomes" id="UP000254807">
    <property type="component" value="Unassembled WGS sequence"/>
</dbReference>
<comment type="similarity">
    <text evidence="1">Belongs to the acyl-ACP thioesterase family.</text>
</comment>
<keyword evidence="5" id="KW-0809">Transit peptide</keyword>
<dbReference type="InterPro" id="IPR029069">
    <property type="entry name" value="HotDog_dom_sf"/>
</dbReference>
<keyword evidence="6" id="KW-0443">Lipid metabolism</keyword>
<evidence type="ECO:0000313" key="13">
    <source>
        <dbReference type="EMBL" id="STD84330.1"/>
    </source>
</evidence>
<keyword evidence="7" id="KW-0275">Fatty acid biosynthesis</keyword>
<dbReference type="Proteomes" id="UP001241571">
    <property type="component" value="Unassembled WGS sequence"/>
</dbReference>
<dbReference type="OrthoDB" id="9801517at2"/>
<dbReference type="Gene3D" id="3.10.129.10">
    <property type="entry name" value="Hotdog Thioesterase"/>
    <property type="match status" value="1"/>
</dbReference>
<evidence type="ECO:0000313" key="17">
    <source>
        <dbReference type="Proteomes" id="UP001241571"/>
    </source>
</evidence>
<dbReference type="PANTHER" id="PTHR31727">
    <property type="entry name" value="OLEOYL-ACYL CARRIER PROTEIN THIOESTERASE 1, CHLOROPLASTIC"/>
    <property type="match status" value="1"/>
</dbReference>
<evidence type="ECO:0000256" key="4">
    <source>
        <dbReference type="ARBA" id="ARBA00022832"/>
    </source>
</evidence>
<evidence type="ECO:0000259" key="9">
    <source>
        <dbReference type="Pfam" id="PF20791"/>
    </source>
</evidence>
<evidence type="ECO:0000256" key="6">
    <source>
        <dbReference type="ARBA" id="ARBA00023098"/>
    </source>
</evidence>
<keyword evidence="3" id="KW-0378">Hydrolase</keyword>
<gene>
    <name evidence="12" type="ORF">EGM181_02945</name>
    <name evidence="11" type="ORF">GTI89_12750</name>
    <name evidence="13" type="ORF">NCTC12360_02865</name>
    <name evidence="10" type="ORF">QRX88_10545</name>
</gene>
<evidence type="ECO:0000259" key="8">
    <source>
        <dbReference type="Pfam" id="PF01643"/>
    </source>
</evidence>
<evidence type="ECO:0000256" key="5">
    <source>
        <dbReference type="ARBA" id="ARBA00022946"/>
    </source>
</evidence>
<proteinExistence type="inferred from homology"/>
<dbReference type="GO" id="GO:0016297">
    <property type="term" value="F:fatty acyl-[ACP] hydrolase activity"/>
    <property type="evidence" value="ECO:0007669"/>
    <property type="project" value="InterPro"/>
</dbReference>
<dbReference type="InterPro" id="IPR049427">
    <property type="entry name" value="Acyl-ACP_TE_C"/>
</dbReference>
<evidence type="ECO:0000313" key="11">
    <source>
        <dbReference type="EMBL" id="MXS26928.1"/>
    </source>
</evidence>
<dbReference type="CDD" id="cd00586">
    <property type="entry name" value="4HBT"/>
    <property type="match status" value="2"/>
</dbReference>
<protein>
    <submittedName>
        <fullName evidence="10 13">Thioesterase</fullName>
    </submittedName>
    <submittedName>
        <fullName evidence="11">Acyl-[acyl-carrier-protein] thioesterase</fullName>
    </submittedName>
</protein>
<dbReference type="Pfam" id="PF01643">
    <property type="entry name" value="Acyl-ACP_TE"/>
    <property type="match status" value="1"/>
</dbReference>
<dbReference type="EMBL" id="JASUBT010000006">
    <property type="protein sequence ID" value="MDL4936155.1"/>
    <property type="molecule type" value="Genomic_DNA"/>
</dbReference>
<keyword evidence="14" id="KW-1185">Reference proteome</keyword>
<dbReference type="SUPFAM" id="SSF54637">
    <property type="entry name" value="Thioesterase/thiol ester dehydrase-isomerase"/>
    <property type="match status" value="2"/>
</dbReference>
<dbReference type="Proteomes" id="UP000516696">
    <property type="component" value="Chromosome"/>
</dbReference>
<dbReference type="RefSeq" id="WP_003127324.1">
    <property type="nucleotide sequence ID" value="NZ_CAAKOE010000041.1"/>
</dbReference>
<keyword evidence="4" id="KW-0276">Fatty acid metabolism</keyword>
<evidence type="ECO:0000256" key="2">
    <source>
        <dbReference type="ARBA" id="ARBA00022516"/>
    </source>
</evidence>
<dbReference type="InterPro" id="IPR045023">
    <property type="entry name" value="FATA/B"/>
</dbReference>
<feature type="domain" description="Acyl-ACP thioesterase-like C-terminal" evidence="9">
    <location>
        <begin position="148"/>
        <end position="243"/>
    </location>
</feature>
<evidence type="ECO:0000256" key="1">
    <source>
        <dbReference type="ARBA" id="ARBA00006500"/>
    </source>
</evidence>
<reference evidence="12 16" key="3">
    <citation type="submission" date="2020-03" db="EMBL/GenBank/DDBJ databases">
        <title>Characterization of ganglioside-mimicking enterococci.</title>
        <authorList>
            <person name="Patry R.T."/>
            <person name="Nothaft H."/>
            <person name="Bridger R."/>
            <person name="Shajahan A."/>
            <person name="Huynh S."/>
            <person name="Sanchez S."/>
            <person name="Azadi P."/>
            <person name="Cooper K."/>
            <person name="Miller W.G."/>
            <person name="Parker C.T."/>
            <person name="Wells L."/>
            <person name="Szymanski C.M."/>
        </authorList>
    </citation>
    <scope>NUCLEOTIDE SEQUENCE [LARGE SCALE GENOMIC DNA]</scope>
    <source>
        <strain evidence="12 16">EGM181</strain>
    </source>
</reference>
<evidence type="ECO:0000313" key="10">
    <source>
        <dbReference type="EMBL" id="MDL4936155.1"/>
    </source>
</evidence>
<dbReference type="GO" id="GO:0000036">
    <property type="term" value="F:acyl carrier activity"/>
    <property type="evidence" value="ECO:0007669"/>
    <property type="project" value="TreeGrafter"/>
</dbReference>
<dbReference type="EMBL" id="CP050485">
    <property type="protein sequence ID" value="QOG26291.1"/>
    <property type="molecule type" value="Genomic_DNA"/>
</dbReference>
<sequence>MVAKYQKEHEVAYYECDINQTMTFPAMLGVAIKVSEEQSAVLERGPEYIRSFGLTWIITTYHITVNRLPMVGEQIMVSTQAKEYNKYFCYRYFWLHDAQGNELVKIESVFALMDLATRKVSSVPDEIVAPFESEKIKRIKRYPKINSPEKGHFLPYRVRFYDIDSNQHVNNAMYFNWLLDVLGYEFLTTHQVKEITIRFDREVEYGNLVESHFETIRDENHLETLHEIRIGETTYCEAAMKWHERTKNNENN</sequence>
<evidence type="ECO:0000256" key="3">
    <source>
        <dbReference type="ARBA" id="ARBA00022801"/>
    </source>
</evidence>
<keyword evidence="2" id="KW-0444">Lipid biosynthesis</keyword>
<dbReference type="InterPro" id="IPR002864">
    <property type="entry name" value="Acyl-ACP_thioesterase_NHD"/>
</dbReference>
<name>A0A1L8TUV5_ENTGA</name>
<feature type="domain" description="Acyl-ACP thioesterase N-terminal hotdog" evidence="8">
    <location>
        <begin position="4"/>
        <end position="131"/>
    </location>
</feature>
<dbReference type="PANTHER" id="PTHR31727:SF6">
    <property type="entry name" value="OLEOYL-ACYL CARRIER PROTEIN THIOESTERASE 1, CHLOROPLASTIC"/>
    <property type="match status" value="1"/>
</dbReference>
<reference evidence="11 15" key="2">
    <citation type="submission" date="2019-04" db="EMBL/GenBank/DDBJ databases">
        <title>Step-wise assembly of the neonatal virome modulated by breast feeding.</title>
        <authorList>
            <person name="Liang G."/>
            <person name="Bushman F."/>
        </authorList>
    </citation>
    <scope>NUCLEOTIDE SEQUENCE [LARGE SCALE GENOMIC DNA]</scope>
    <source>
        <strain evidence="11 15">E3404</strain>
    </source>
</reference>